<gene>
    <name evidence="1" type="ORF">H8S34_11335</name>
</gene>
<protein>
    <submittedName>
        <fullName evidence="1">Uncharacterized protein</fullName>
    </submittedName>
</protein>
<sequence length="162" mass="18076">MRFIYEFTDLAALQGLCLQRLGILPDEVWDVSILDVTAHTRHGNLLFSTAETDLPQNRCRLGLCVHSEDLLALEIRLAYQPGWQYRRRFAVVTLPVWELCFSQGIHFSPVAITLAPQGTACTLFDGLAQVELPELPHTDSDLYILDTSSPVQPELAALPLSS</sequence>
<evidence type="ECO:0000313" key="2">
    <source>
        <dbReference type="Proteomes" id="UP000660021"/>
    </source>
</evidence>
<organism evidence="1 2">
    <name type="scientific">Pseudoflavonifractor hominis</name>
    <dbReference type="NCBI Taxonomy" id="2763059"/>
    <lineage>
        <taxon>Bacteria</taxon>
        <taxon>Bacillati</taxon>
        <taxon>Bacillota</taxon>
        <taxon>Clostridia</taxon>
        <taxon>Eubacteriales</taxon>
        <taxon>Oscillospiraceae</taxon>
        <taxon>Pseudoflavonifractor</taxon>
    </lineage>
</organism>
<name>A0ABR7HV55_9FIRM</name>
<comment type="caution">
    <text evidence="1">The sequence shown here is derived from an EMBL/GenBank/DDBJ whole genome shotgun (WGS) entry which is preliminary data.</text>
</comment>
<evidence type="ECO:0000313" key="1">
    <source>
        <dbReference type="EMBL" id="MBC5731422.1"/>
    </source>
</evidence>
<proteinExistence type="predicted"/>
<accession>A0ABR7HV55</accession>
<keyword evidence="2" id="KW-1185">Reference proteome</keyword>
<dbReference type="EMBL" id="JACOPR010000007">
    <property type="protein sequence ID" value="MBC5731422.1"/>
    <property type="molecule type" value="Genomic_DNA"/>
</dbReference>
<reference evidence="1 2" key="1">
    <citation type="submission" date="2020-08" db="EMBL/GenBank/DDBJ databases">
        <title>Genome public.</title>
        <authorList>
            <person name="Liu C."/>
            <person name="Sun Q."/>
        </authorList>
    </citation>
    <scope>NUCLEOTIDE SEQUENCE [LARGE SCALE GENOMIC DNA]</scope>
    <source>
        <strain evidence="1 2">New-38</strain>
    </source>
</reference>
<dbReference type="RefSeq" id="WP_186964029.1">
    <property type="nucleotide sequence ID" value="NZ_JACOPR010000007.1"/>
</dbReference>
<dbReference type="Proteomes" id="UP000660021">
    <property type="component" value="Unassembled WGS sequence"/>
</dbReference>